<comment type="function">
    <text evidence="7">Catalyzes the transfer of the diacylglyceryl group from phosphatidylglycerol to the sulfhydryl group of the N-terminal cysteine of a prolipoprotein, the first step in the formation of mature lipoproteins.</text>
</comment>
<dbReference type="NCBIfam" id="TIGR00544">
    <property type="entry name" value="lgt"/>
    <property type="match status" value="1"/>
</dbReference>
<sequence length="278" mass="32401">MEQIFGFSWSHIPEHINPVFYSFGLVKIHWYGLMYGVAFVIVYLLVVYRIRTERFKYSKDTIFNFMLYAILGVLVGGRLGYIITSDFKYYLANPLKIISPFDFSNGLQYTGILGMAYHGGLIAVLLIYIIFCYQKKINHWHFADLFVPAIPLGYAFGRLGNFINGELYGRVTTLPWGMYFPLDPTHQLRHPSQLYEAFFEGIFLFLIFWRIRKRKYFDGFFLSLYLIGYGLARFFIEFVREPISGAAFRLGPFNLAQIFCIGMMLVGIFIILIKKPAK</sequence>
<evidence type="ECO:0000256" key="2">
    <source>
        <dbReference type="ARBA" id="ARBA00022475"/>
    </source>
</evidence>
<dbReference type="STRING" id="1805029.AUK42_05835"/>
<keyword evidence="5 7" id="KW-1133">Transmembrane helix</keyword>
<accession>A0A2M7KAB4</accession>
<dbReference type="PROSITE" id="PS01311">
    <property type="entry name" value="LGT"/>
    <property type="match status" value="1"/>
</dbReference>
<evidence type="ECO:0000313" key="13">
    <source>
        <dbReference type="Proteomes" id="UP000228560"/>
    </source>
</evidence>
<dbReference type="HAMAP" id="MF_01147">
    <property type="entry name" value="Lgt"/>
    <property type="match status" value="1"/>
</dbReference>
<dbReference type="InterPro" id="IPR001640">
    <property type="entry name" value="Lgt"/>
</dbReference>
<evidence type="ECO:0000256" key="5">
    <source>
        <dbReference type="ARBA" id="ARBA00022989"/>
    </source>
</evidence>
<dbReference type="EMBL" id="PFTV01000124">
    <property type="protein sequence ID" value="PJB56450.1"/>
    <property type="molecule type" value="Genomic_DNA"/>
</dbReference>
<dbReference type="Proteomes" id="UP000231493">
    <property type="component" value="Unassembled WGS sequence"/>
</dbReference>
<dbReference type="Proteomes" id="UP000182763">
    <property type="component" value="Unassembled WGS sequence"/>
</dbReference>
<accession>A0A1J5GM64</accession>
<dbReference type="UniPathway" id="UPA00664"/>
<dbReference type="EMBL" id="PFKO01000091">
    <property type="protein sequence ID" value="PIY33333.1"/>
    <property type="molecule type" value="Genomic_DNA"/>
</dbReference>
<dbReference type="Proteomes" id="UP000230646">
    <property type="component" value="Unassembled WGS sequence"/>
</dbReference>
<evidence type="ECO:0000313" key="12">
    <source>
        <dbReference type="Proteomes" id="UP000182763"/>
    </source>
</evidence>
<organism evidence="8 12">
    <name type="scientific">Candidatus Infernicultor aquiphilus</name>
    <dbReference type="NCBI Taxonomy" id="1805029"/>
    <lineage>
        <taxon>Bacteria</taxon>
        <taxon>Pseudomonadati</taxon>
        <taxon>Atribacterota</taxon>
        <taxon>Candidatus Phoenicimicrobiia</taxon>
        <taxon>Candidatus Pheonicimicrobiales</taxon>
        <taxon>Candidatus Phoenicimicrobiaceae</taxon>
        <taxon>Candidatus Infernicultor</taxon>
    </lineage>
</organism>
<dbReference type="EMBL" id="MNYY01000111">
    <property type="protein sequence ID" value="OIP68958.1"/>
    <property type="molecule type" value="Genomic_DNA"/>
</dbReference>
<accession>A0A2M7PRQ0</accession>
<evidence type="ECO:0000313" key="11">
    <source>
        <dbReference type="EMBL" id="PJB56450.1"/>
    </source>
</evidence>
<reference evidence="9" key="2">
    <citation type="submission" date="2017-09" db="EMBL/GenBank/DDBJ databases">
        <title>Depth-based differentiation of microbial function through sediment-hosted aquifers and enrichment of novel symbionts in the deep terrestrial subsurface.</title>
        <authorList>
            <person name="Probst A.J."/>
            <person name="Ladd B."/>
            <person name="Jarett J.K."/>
            <person name="Geller-Mcgrath D.E."/>
            <person name="Sieber C.M.K."/>
            <person name="Emerson J.B."/>
            <person name="Anantharaman K."/>
            <person name="Thomas B.C."/>
            <person name="Malmstrom R."/>
            <person name="Stieglmeier M."/>
            <person name="Klingl A."/>
            <person name="Woyke T."/>
            <person name="Ryan C.M."/>
            <person name="Banfield J.F."/>
        </authorList>
    </citation>
    <scope>NUCLEOTIDE SEQUENCE</scope>
    <source>
        <strain evidence="9">CG_4_8_14_3_um_filter_34_18</strain>
    </source>
</reference>
<feature type="transmembrane region" description="Helical" evidence="7">
    <location>
        <begin position="28"/>
        <end position="50"/>
    </location>
</feature>
<feature type="binding site" evidence="7">
    <location>
        <position position="158"/>
    </location>
    <ligand>
        <name>a 1,2-diacyl-sn-glycero-3-phospho-(1'-sn-glycerol)</name>
        <dbReference type="ChEBI" id="CHEBI:64716"/>
    </ligand>
</feature>
<feature type="transmembrane region" description="Helical" evidence="7">
    <location>
        <begin position="256"/>
        <end position="273"/>
    </location>
</feature>
<comment type="subcellular location">
    <subcellularLocation>
        <location evidence="7">Cell membrane</location>
        <topology evidence="7">Multi-pass membrane protein</topology>
    </subcellularLocation>
</comment>
<evidence type="ECO:0000256" key="7">
    <source>
        <dbReference type="HAMAP-Rule" id="MF_01147"/>
    </source>
</evidence>
<reference evidence="13 14" key="3">
    <citation type="submission" date="2017-09" db="EMBL/GenBank/DDBJ databases">
        <title>Depth-based differentiation of microbial function through sediment-hosted aquifers and enrichment of novel symbionts in the deep terrestrial subsurface.</title>
        <authorList>
            <person name="Probst A.J."/>
            <person name="Ladd B."/>
            <person name="Jarett J.K."/>
            <person name="Geller-Mcgrath D.E."/>
            <person name="Sieber C.M."/>
            <person name="Emerson J.B."/>
            <person name="Anantharaman K."/>
            <person name="Thomas B.C."/>
            <person name="Malmstrom R."/>
            <person name="Stieglmeier M."/>
            <person name="Klingl A."/>
            <person name="Woyke T."/>
            <person name="Ryan C.M."/>
            <person name="Banfield J.F."/>
        </authorList>
    </citation>
    <scope>NUCLEOTIDE SEQUENCE [LARGE SCALE GENOMIC DNA]</scope>
    <source>
        <strain evidence="10">CG_4_10_14_3_um_filter_34_13</strain>
        <strain evidence="11">CG_4_9_14_3_um_filter_33_16</strain>
    </source>
</reference>
<evidence type="ECO:0000256" key="6">
    <source>
        <dbReference type="ARBA" id="ARBA00023136"/>
    </source>
</evidence>
<evidence type="ECO:0000256" key="4">
    <source>
        <dbReference type="ARBA" id="ARBA00022692"/>
    </source>
</evidence>
<evidence type="ECO:0000256" key="3">
    <source>
        <dbReference type="ARBA" id="ARBA00022679"/>
    </source>
</evidence>
<keyword evidence="4 7" id="KW-0812">Transmembrane</keyword>
<feature type="transmembrane region" description="Helical" evidence="7">
    <location>
        <begin position="216"/>
        <end position="236"/>
    </location>
</feature>
<comment type="catalytic activity">
    <reaction evidence="7">
        <text>L-cysteinyl-[prolipoprotein] + a 1,2-diacyl-sn-glycero-3-phospho-(1'-sn-glycerol) = an S-1,2-diacyl-sn-glyceryl-L-cysteinyl-[prolipoprotein] + sn-glycerol 1-phosphate + H(+)</text>
        <dbReference type="Rhea" id="RHEA:56712"/>
        <dbReference type="Rhea" id="RHEA-COMP:14679"/>
        <dbReference type="Rhea" id="RHEA-COMP:14680"/>
        <dbReference type="ChEBI" id="CHEBI:15378"/>
        <dbReference type="ChEBI" id="CHEBI:29950"/>
        <dbReference type="ChEBI" id="CHEBI:57685"/>
        <dbReference type="ChEBI" id="CHEBI:64716"/>
        <dbReference type="ChEBI" id="CHEBI:140658"/>
        <dbReference type="EC" id="2.5.1.145"/>
    </reaction>
</comment>
<dbReference type="EMBL" id="PFIP01000022">
    <property type="protein sequence ID" value="PIX35070.1"/>
    <property type="molecule type" value="Genomic_DNA"/>
</dbReference>
<dbReference type="Pfam" id="PF01790">
    <property type="entry name" value="LGT"/>
    <property type="match status" value="1"/>
</dbReference>
<keyword evidence="3 7" id="KW-0808">Transferase</keyword>
<gene>
    <name evidence="7 9" type="primary">lgt</name>
    <name evidence="8" type="ORF">AUK42_05835</name>
    <name evidence="11" type="ORF">CO097_05105</name>
    <name evidence="10" type="ORF">COZ07_02570</name>
    <name evidence="9" type="ORF">COZ58_01490</name>
</gene>
<evidence type="ECO:0000313" key="9">
    <source>
        <dbReference type="EMBL" id="PIX35070.1"/>
    </source>
</evidence>
<dbReference type="Proteomes" id="UP000228560">
    <property type="component" value="Unassembled WGS sequence"/>
</dbReference>
<feature type="transmembrane region" description="Helical" evidence="7">
    <location>
        <begin position="62"/>
        <end position="83"/>
    </location>
</feature>
<comment type="similarity">
    <text evidence="1 7">Belongs to the Lgt family.</text>
</comment>
<comment type="caution">
    <text evidence="8">The sequence shown here is derived from an EMBL/GenBank/DDBJ whole genome shotgun (WGS) entry which is preliminary data.</text>
</comment>
<keyword evidence="8" id="KW-0449">Lipoprotein</keyword>
<comment type="pathway">
    <text evidence="7">Protein modification; lipoprotein biosynthesis (diacylglyceryl transfer).</text>
</comment>
<evidence type="ECO:0000313" key="14">
    <source>
        <dbReference type="Proteomes" id="UP000230646"/>
    </source>
</evidence>
<proteinExistence type="inferred from homology"/>
<reference evidence="8 12" key="1">
    <citation type="journal article" date="2016" name="Environ. Microbiol.">
        <title>Genomic resolution of a cold subsurface aquifer community provides metabolic insights for novel microbes adapted to high CO concentrations.</title>
        <authorList>
            <person name="Probst A.J."/>
            <person name="Castelle C.J."/>
            <person name="Singh A."/>
            <person name="Brown C.T."/>
            <person name="Anantharaman K."/>
            <person name="Sharon I."/>
            <person name="Hug L.A."/>
            <person name="Burstein D."/>
            <person name="Emerson J.B."/>
            <person name="Thomas B.C."/>
            <person name="Banfield J.F."/>
        </authorList>
    </citation>
    <scope>NUCLEOTIDE SEQUENCE [LARGE SCALE GENOMIC DNA]</scope>
    <source>
        <strain evidence="8">CG2_30_33_13</strain>
    </source>
</reference>
<keyword evidence="6 7" id="KW-0472">Membrane</keyword>
<evidence type="ECO:0000313" key="10">
    <source>
        <dbReference type="EMBL" id="PIY33333.1"/>
    </source>
</evidence>
<dbReference type="GO" id="GO:0008961">
    <property type="term" value="F:phosphatidylglycerol-prolipoprotein diacylglyceryl transferase activity"/>
    <property type="evidence" value="ECO:0007669"/>
    <property type="project" value="UniProtKB-UniRule"/>
</dbReference>
<name>A0A1J5GM64_9BACT</name>
<accession>A0A2M8CBK7</accession>
<dbReference type="RefSeq" id="WP_406607038.1">
    <property type="nucleotide sequence ID" value="NZ_PFKO01000091.1"/>
</dbReference>
<dbReference type="PANTHER" id="PTHR30589:SF0">
    <property type="entry name" value="PHOSPHATIDYLGLYCEROL--PROLIPOPROTEIN DIACYLGLYCERYL TRANSFERASE"/>
    <property type="match status" value="1"/>
</dbReference>
<evidence type="ECO:0000256" key="1">
    <source>
        <dbReference type="ARBA" id="ARBA00007150"/>
    </source>
</evidence>
<dbReference type="PANTHER" id="PTHR30589">
    <property type="entry name" value="PROLIPOPROTEIN DIACYLGLYCERYL TRANSFERASE"/>
    <property type="match status" value="1"/>
</dbReference>
<evidence type="ECO:0000313" key="8">
    <source>
        <dbReference type="EMBL" id="OIP68958.1"/>
    </source>
</evidence>
<dbReference type="AlphaFoldDB" id="A0A1J5GM64"/>
<feature type="transmembrane region" description="Helical" evidence="7">
    <location>
        <begin position="109"/>
        <end position="133"/>
    </location>
</feature>
<dbReference type="EC" id="2.5.1.145" evidence="7"/>
<dbReference type="GO" id="GO:0042158">
    <property type="term" value="P:lipoprotein biosynthetic process"/>
    <property type="evidence" value="ECO:0007669"/>
    <property type="project" value="UniProtKB-UniRule"/>
</dbReference>
<keyword evidence="2 7" id="KW-1003">Cell membrane</keyword>
<protein>
    <recommendedName>
        <fullName evidence="7">Phosphatidylglycerol--prolipoprotein diacylglyceryl transferase</fullName>
        <ecNumber evidence="7">2.5.1.145</ecNumber>
    </recommendedName>
</protein>
<dbReference type="GO" id="GO:0005886">
    <property type="term" value="C:plasma membrane"/>
    <property type="evidence" value="ECO:0007669"/>
    <property type="project" value="UniProtKB-SubCell"/>
</dbReference>